<organism evidence="3 4">
    <name type="scientific">Lasallia pustulata</name>
    <dbReference type="NCBI Taxonomy" id="136370"/>
    <lineage>
        <taxon>Eukaryota</taxon>
        <taxon>Fungi</taxon>
        <taxon>Dikarya</taxon>
        <taxon>Ascomycota</taxon>
        <taxon>Pezizomycotina</taxon>
        <taxon>Lecanoromycetes</taxon>
        <taxon>OSLEUM clade</taxon>
        <taxon>Umbilicariomycetidae</taxon>
        <taxon>Umbilicariales</taxon>
        <taxon>Umbilicariaceae</taxon>
        <taxon>Lasallia</taxon>
    </lineage>
</organism>
<evidence type="ECO:0000313" key="4">
    <source>
        <dbReference type="Proteomes" id="UP000324767"/>
    </source>
</evidence>
<comment type="caution">
    <text evidence="3">The sequence shown here is derived from an EMBL/GenBank/DDBJ whole genome shotgun (WGS) entry which is preliminary data.</text>
</comment>
<dbReference type="EMBL" id="VXIT01000004">
    <property type="protein sequence ID" value="KAA6413457.1"/>
    <property type="molecule type" value="Genomic_DNA"/>
</dbReference>
<dbReference type="Proteomes" id="UP000324767">
    <property type="component" value="Unassembled WGS sequence"/>
</dbReference>
<dbReference type="InterPro" id="IPR012340">
    <property type="entry name" value="NA-bd_OB-fold"/>
</dbReference>
<feature type="region of interest" description="Disordered" evidence="1">
    <location>
        <begin position="1092"/>
        <end position="1132"/>
    </location>
</feature>
<protein>
    <recommendedName>
        <fullName evidence="2">Telomeric single stranded DNA binding POT1/Cdc13 domain-containing protein</fullName>
    </recommendedName>
</protein>
<name>A0A5M8PWW4_9LECA</name>
<feature type="compositionally biased region" description="Acidic residues" evidence="1">
    <location>
        <begin position="1120"/>
        <end position="1131"/>
    </location>
</feature>
<feature type="compositionally biased region" description="Acidic residues" evidence="1">
    <location>
        <begin position="730"/>
        <end position="750"/>
    </location>
</feature>
<feature type="compositionally biased region" description="Basic and acidic residues" evidence="1">
    <location>
        <begin position="1345"/>
        <end position="1356"/>
    </location>
</feature>
<feature type="domain" description="Telomeric single stranded DNA binding POT1/Cdc13" evidence="2">
    <location>
        <begin position="1165"/>
        <end position="1300"/>
    </location>
</feature>
<dbReference type="GO" id="GO:0000723">
    <property type="term" value="P:telomere maintenance"/>
    <property type="evidence" value="ECO:0007669"/>
    <property type="project" value="InterPro"/>
</dbReference>
<dbReference type="InterPro" id="IPR011564">
    <property type="entry name" value="Telomer_end-bd_POT1/Cdc13"/>
</dbReference>
<dbReference type="Gene3D" id="2.40.50.140">
    <property type="entry name" value="Nucleic acid-binding proteins"/>
    <property type="match status" value="1"/>
</dbReference>
<dbReference type="CDD" id="cd04497">
    <property type="entry name" value="hPOT1_OB1_like"/>
    <property type="match status" value="1"/>
</dbReference>
<feature type="region of interest" description="Disordered" evidence="1">
    <location>
        <begin position="984"/>
        <end position="1062"/>
    </location>
</feature>
<feature type="compositionally biased region" description="Acidic residues" evidence="1">
    <location>
        <begin position="814"/>
        <end position="824"/>
    </location>
</feature>
<feature type="compositionally biased region" description="Acidic residues" evidence="1">
    <location>
        <begin position="655"/>
        <end position="685"/>
    </location>
</feature>
<dbReference type="SMART" id="SM00976">
    <property type="entry name" value="Telo_bind"/>
    <property type="match status" value="1"/>
</dbReference>
<dbReference type="SUPFAM" id="SSF50249">
    <property type="entry name" value="Nucleic acid-binding proteins"/>
    <property type="match status" value="1"/>
</dbReference>
<sequence length="1365" mass="150081">MALADHFELQTHVPISELQPSVNTNNRCIRGVVTLIWPYSSSKGSLSLLLAEPDFRLRRQRGQIRLTFIGSSAKLVARSGVSSGDGLVLSLDAVQWAKDETTSSTPGKGSEWELRFGERAILRIEPESRTPVSLNIDHPALSPEPQVQSSTPPRSPTASEPPWIPNHRAEGRVDSHVWSSPAFLKRSRLSSASYLNSIYDPFLEEDGYLEGRSRKRTKFGRESGQWRYAERTPSPDRESEGEEVHGANQNRLLDPADETPEPTTVVEENRDLQESKEQERDIELIHEDSILTPVEGQTPDVRMTDSAATAERETAEEEFPIVTTPEKHAVDGSSVSVSQQELLTVLPLIQRSSSAERSPVAREDLLAAEGLGEVVIDGAAHVVVESGSPSQVDDSPDEHMHSADAQLVVREPAQRPPQLESLSSADSLLATRKLDREGDASPYLSRFGEQSEYYTVSDNALEDGHMNSATGAEEPSLSALNNQQEATTVGAGPNNLSAKETIPGLLPRDSPIHYFSDLAAKNPSSGFDGGALSQPTNEDIHLGDRWDHVAAAHRSLEKPKEGSETRDSPSSHLLDTSLDDVGDDVTELITPNDGLNRTVTVDQEMEGAAADEDVDEFSESAALGVKSYMHHDPRSPQLPHAIDVEERFLSSYGSGDEEDGEEDDSEGQEDHEDSEDMSDEREDEDRNSGDWMESSDDDSIRLEEYSSFGSNESEVEGQVHLVKPPIEVINLEDDDEDDVGSPQDGLDEPNDLPVPNIPFTYLTGSGGSQFLQGDEAGDEDALSVESDSSQLVEEDEDRSEDILSMGSEPSQVWESDEVLDEDALSLDNESSRELEADEVNARETLSVDSEAPQVLEVDEDGGEDELSMNIELPQVLKADEPHEEDILSVASQPSQSLEAEEDRGEDVLLVDNEQRQRTSYQVHRLVASTTILGLEVQMPETDTAGPQVGFVEHQTLEILVQEPKDETSHEVEVEIEQAIDSMLPMTDLAPGKTESIQESEQRHDILDPRLRKPLATPDATQPMNASSQRSLNRGQDLMTPRLTRSNSTDPLQSDAPLHQPRSSLLEKLNKLKTSTAKRSQVQLDGDVPSAISPWFAPKQTSQIAPKNASDVESDHSDAQSEVDSDDSEDSEVDLKDLEKIQTIHVPTSTQPIPPPTGLRTSLSYFAPLASLESHFRSTLDVLAIVITSTQISRAKSGPRDYHVTIHFADPSTTTTSDAYTTAVSIFRPFKQALPLVQSGDAVLLRDFNVQRRKQRFMLLSTKNSAWAVFRTGEEAQIRGPPVEFAAAERGFARGLGEWWGSLAAEVKEKLTKEAAKDKEPDEGKGRWVDGKHELRDGTTYTDVPAEEKNAIHELRDGTTYVDEDV</sequence>
<evidence type="ECO:0000259" key="2">
    <source>
        <dbReference type="SMART" id="SM00976"/>
    </source>
</evidence>
<feature type="compositionally biased region" description="Basic and acidic residues" evidence="1">
    <location>
        <begin position="555"/>
        <end position="569"/>
    </location>
</feature>
<feature type="compositionally biased region" description="Polar residues" evidence="1">
    <location>
        <begin position="1018"/>
        <end position="1033"/>
    </location>
</feature>
<feature type="region of interest" description="Disordered" evidence="1">
    <location>
        <begin position="629"/>
        <end position="864"/>
    </location>
</feature>
<dbReference type="GO" id="GO:0000781">
    <property type="term" value="C:chromosome, telomeric region"/>
    <property type="evidence" value="ECO:0007669"/>
    <property type="project" value="InterPro"/>
</dbReference>
<feature type="compositionally biased region" description="Acidic residues" evidence="1">
    <location>
        <begin position="577"/>
        <end position="586"/>
    </location>
</feature>
<evidence type="ECO:0000256" key="1">
    <source>
        <dbReference type="SAM" id="MobiDB-lite"/>
    </source>
</evidence>
<proteinExistence type="predicted"/>
<feature type="compositionally biased region" description="Basic and acidic residues" evidence="1">
    <location>
        <begin position="999"/>
        <end position="1010"/>
    </location>
</feature>
<accession>A0A5M8PWW4</accession>
<dbReference type="OrthoDB" id="5363079at2759"/>
<feature type="region of interest" description="Disordered" evidence="1">
    <location>
        <begin position="555"/>
        <end position="598"/>
    </location>
</feature>
<gene>
    <name evidence="3" type="ORF">FRX48_03203</name>
</gene>
<feature type="compositionally biased region" description="Polar residues" evidence="1">
    <location>
        <begin position="1042"/>
        <end position="1051"/>
    </location>
</feature>
<feature type="region of interest" description="Disordered" evidence="1">
    <location>
        <begin position="1313"/>
        <end position="1365"/>
    </location>
</feature>
<reference evidence="3 4" key="1">
    <citation type="submission" date="2019-09" db="EMBL/GenBank/DDBJ databases">
        <title>The hologenome of the rock-dwelling lichen Lasallia pustulata.</title>
        <authorList>
            <person name="Greshake Tzovaras B."/>
            <person name="Segers F."/>
            <person name="Bicker A."/>
            <person name="Dal Grande F."/>
            <person name="Otte J."/>
            <person name="Hankeln T."/>
            <person name="Schmitt I."/>
            <person name="Ebersberger I."/>
        </authorList>
    </citation>
    <scope>NUCLEOTIDE SEQUENCE [LARGE SCALE GENOMIC DNA]</scope>
    <source>
        <strain evidence="3">A1-1</strain>
    </source>
</reference>
<feature type="compositionally biased region" description="Polar residues" evidence="1">
    <location>
        <begin position="145"/>
        <end position="158"/>
    </location>
</feature>
<feature type="region of interest" description="Disordered" evidence="1">
    <location>
        <begin position="216"/>
        <end position="280"/>
    </location>
</feature>
<feature type="region of interest" description="Disordered" evidence="1">
    <location>
        <begin position="885"/>
        <end position="904"/>
    </location>
</feature>
<evidence type="ECO:0000313" key="3">
    <source>
        <dbReference type="EMBL" id="KAA6413457.1"/>
    </source>
</evidence>
<dbReference type="Pfam" id="PF02765">
    <property type="entry name" value="POT1"/>
    <property type="match status" value="1"/>
</dbReference>
<feature type="compositionally biased region" description="Basic and acidic residues" evidence="1">
    <location>
        <begin position="267"/>
        <end position="280"/>
    </location>
</feature>
<dbReference type="GO" id="GO:0003677">
    <property type="term" value="F:DNA binding"/>
    <property type="evidence" value="ECO:0007669"/>
    <property type="project" value="InterPro"/>
</dbReference>
<feature type="compositionally biased region" description="Basic and acidic residues" evidence="1">
    <location>
        <begin position="1313"/>
        <end position="1336"/>
    </location>
</feature>
<feature type="region of interest" description="Disordered" evidence="1">
    <location>
        <begin position="132"/>
        <end position="168"/>
    </location>
</feature>
<feature type="compositionally biased region" description="Basic and acidic residues" evidence="1">
    <location>
        <begin position="228"/>
        <end position="245"/>
    </location>
</feature>